<evidence type="ECO:0000313" key="1">
    <source>
        <dbReference type="EMBL" id="KAG5587128.1"/>
    </source>
</evidence>
<dbReference type="EMBL" id="JACXVP010000009">
    <property type="protein sequence ID" value="KAG5587128.1"/>
    <property type="molecule type" value="Genomic_DNA"/>
</dbReference>
<organism evidence="1 2">
    <name type="scientific">Solanum commersonii</name>
    <name type="common">Commerson's wild potato</name>
    <name type="synonym">Commerson's nightshade</name>
    <dbReference type="NCBI Taxonomy" id="4109"/>
    <lineage>
        <taxon>Eukaryota</taxon>
        <taxon>Viridiplantae</taxon>
        <taxon>Streptophyta</taxon>
        <taxon>Embryophyta</taxon>
        <taxon>Tracheophyta</taxon>
        <taxon>Spermatophyta</taxon>
        <taxon>Magnoliopsida</taxon>
        <taxon>eudicotyledons</taxon>
        <taxon>Gunneridae</taxon>
        <taxon>Pentapetalae</taxon>
        <taxon>asterids</taxon>
        <taxon>lamiids</taxon>
        <taxon>Solanales</taxon>
        <taxon>Solanaceae</taxon>
        <taxon>Solanoideae</taxon>
        <taxon>Solaneae</taxon>
        <taxon>Solanum</taxon>
    </lineage>
</organism>
<sequence>MIHKVMFWNIRSVRTQKSFERLMDLHKMNQYSYIALLESFQSPSELEKYRLKLGLPKVKLSSSTKNWIFWDNEWEE</sequence>
<reference evidence="1 2" key="1">
    <citation type="submission" date="2020-09" db="EMBL/GenBank/DDBJ databases">
        <title>De no assembly of potato wild relative species, Solanum commersonii.</title>
        <authorList>
            <person name="Cho K."/>
        </authorList>
    </citation>
    <scope>NUCLEOTIDE SEQUENCE [LARGE SCALE GENOMIC DNA]</scope>
    <source>
        <strain evidence="1">LZ3.2</strain>
        <tissue evidence="1">Leaf</tissue>
    </source>
</reference>
<keyword evidence="2" id="KW-1185">Reference proteome</keyword>
<gene>
    <name evidence="1" type="ORF">H5410_047562</name>
</gene>
<dbReference type="Proteomes" id="UP000824120">
    <property type="component" value="Chromosome 9"/>
</dbReference>
<proteinExistence type="predicted"/>
<comment type="caution">
    <text evidence="1">The sequence shown here is derived from an EMBL/GenBank/DDBJ whole genome shotgun (WGS) entry which is preliminary data.</text>
</comment>
<protein>
    <submittedName>
        <fullName evidence="1">Uncharacterized protein</fullName>
    </submittedName>
</protein>
<accession>A0A9J5XJG5</accession>
<evidence type="ECO:0000313" key="2">
    <source>
        <dbReference type="Proteomes" id="UP000824120"/>
    </source>
</evidence>
<dbReference type="OrthoDB" id="1324471at2759"/>
<name>A0A9J5XJG5_SOLCO</name>
<dbReference type="AlphaFoldDB" id="A0A9J5XJG5"/>